<feature type="region of interest" description="Disordered" evidence="1">
    <location>
        <begin position="153"/>
        <end position="207"/>
    </location>
</feature>
<accession>A0A4Z2HM09</accession>
<feature type="compositionally biased region" description="Polar residues" evidence="1">
    <location>
        <begin position="163"/>
        <end position="173"/>
    </location>
</feature>
<evidence type="ECO:0000313" key="3">
    <source>
        <dbReference type="Proteomes" id="UP000314294"/>
    </source>
</evidence>
<evidence type="ECO:0000313" key="2">
    <source>
        <dbReference type="EMBL" id="TNN65974.1"/>
    </source>
</evidence>
<dbReference type="Proteomes" id="UP000314294">
    <property type="component" value="Unassembled WGS sequence"/>
</dbReference>
<keyword evidence="3" id="KW-1185">Reference proteome</keyword>
<proteinExistence type="predicted"/>
<reference evidence="2 3" key="1">
    <citation type="submission" date="2019-03" db="EMBL/GenBank/DDBJ databases">
        <title>First draft genome of Liparis tanakae, snailfish: a comprehensive survey of snailfish specific genes.</title>
        <authorList>
            <person name="Kim W."/>
            <person name="Song I."/>
            <person name="Jeong J.-H."/>
            <person name="Kim D."/>
            <person name="Kim S."/>
            <person name="Ryu S."/>
            <person name="Song J.Y."/>
            <person name="Lee S.K."/>
        </authorList>
    </citation>
    <scope>NUCLEOTIDE SEQUENCE [LARGE SCALE GENOMIC DNA]</scope>
    <source>
        <tissue evidence="2">Muscle</tissue>
    </source>
</reference>
<evidence type="ECO:0000256" key="1">
    <source>
        <dbReference type="SAM" id="MobiDB-lite"/>
    </source>
</evidence>
<comment type="caution">
    <text evidence="2">The sequence shown here is derived from an EMBL/GenBank/DDBJ whole genome shotgun (WGS) entry which is preliminary data.</text>
</comment>
<organism evidence="2 3">
    <name type="scientific">Liparis tanakae</name>
    <name type="common">Tanaka's snailfish</name>
    <dbReference type="NCBI Taxonomy" id="230148"/>
    <lineage>
        <taxon>Eukaryota</taxon>
        <taxon>Metazoa</taxon>
        <taxon>Chordata</taxon>
        <taxon>Craniata</taxon>
        <taxon>Vertebrata</taxon>
        <taxon>Euteleostomi</taxon>
        <taxon>Actinopterygii</taxon>
        <taxon>Neopterygii</taxon>
        <taxon>Teleostei</taxon>
        <taxon>Neoteleostei</taxon>
        <taxon>Acanthomorphata</taxon>
        <taxon>Eupercaria</taxon>
        <taxon>Perciformes</taxon>
        <taxon>Cottioidei</taxon>
        <taxon>Cottales</taxon>
        <taxon>Liparidae</taxon>
        <taxon>Liparis</taxon>
    </lineage>
</organism>
<dbReference type="AlphaFoldDB" id="A0A4Z2HM09"/>
<sequence>MEPGGKYLAWRPSRGDGKYNTAGLRLSPERCGGTSVRISYQRSVTADASRAKQDTPPRRCFRLKPRMKAVEMNDFKWFRGQIIAHCPSVKHSSHAPMRDILHRAAPSHPPSIKSRPLFIRQTPPMCPLARHPHWGKLKVNKCSMRPLPVSQLNPGCHSAAPGSPSNGLQSTSAGGHGPQSPERSMQGSPSRYEPLCDRCSGSGSQTD</sequence>
<dbReference type="EMBL" id="SRLO01000227">
    <property type="protein sequence ID" value="TNN65974.1"/>
    <property type="molecule type" value="Genomic_DNA"/>
</dbReference>
<gene>
    <name evidence="2" type="ORF">EYF80_023847</name>
</gene>
<feature type="region of interest" description="Disordered" evidence="1">
    <location>
        <begin position="1"/>
        <end position="22"/>
    </location>
</feature>
<protein>
    <submittedName>
        <fullName evidence="2">Uncharacterized protein</fullName>
    </submittedName>
</protein>
<name>A0A4Z2HM09_9TELE</name>